<dbReference type="EMBL" id="DSVQ01000009">
    <property type="protein sequence ID" value="HGT38523.1"/>
    <property type="molecule type" value="Genomic_DNA"/>
</dbReference>
<reference evidence="1" key="1">
    <citation type="journal article" date="2020" name="mSystems">
        <title>Genome- and Community-Level Interaction Insights into Carbon Utilization and Element Cycling Functions of Hydrothermarchaeota in Hydrothermal Sediment.</title>
        <authorList>
            <person name="Zhou Z."/>
            <person name="Liu Y."/>
            <person name="Xu W."/>
            <person name="Pan J."/>
            <person name="Luo Z.H."/>
            <person name="Li M."/>
        </authorList>
    </citation>
    <scope>NUCLEOTIDE SEQUENCE [LARGE SCALE GENOMIC DNA]</scope>
    <source>
        <strain evidence="1">SpSt-508</strain>
    </source>
</reference>
<comment type="caution">
    <text evidence="1">The sequence shown here is derived from an EMBL/GenBank/DDBJ whole genome shotgun (WGS) entry which is preliminary data.</text>
</comment>
<proteinExistence type="predicted"/>
<sequence>MTTTLTIECDIHFDRKGRGSRKVMENGPRPQRPAEPGRVPRVARLMALAIRFERMLRDGVVESYTELGALGHVTRARVSQIMNLLNLAPDIQEALLHLPRTVQGRDPIILRQLQPIAAAPDWRKQRVMWSELAGEKACKTR</sequence>
<evidence type="ECO:0000313" key="1">
    <source>
        <dbReference type="EMBL" id="HGT38523.1"/>
    </source>
</evidence>
<gene>
    <name evidence="1" type="ORF">ENS64_04575</name>
</gene>
<organism evidence="1">
    <name type="scientific">Schlesneria paludicola</name>
    <dbReference type="NCBI Taxonomy" id="360056"/>
    <lineage>
        <taxon>Bacteria</taxon>
        <taxon>Pseudomonadati</taxon>
        <taxon>Planctomycetota</taxon>
        <taxon>Planctomycetia</taxon>
        <taxon>Planctomycetales</taxon>
        <taxon>Planctomycetaceae</taxon>
        <taxon>Schlesneria</taxon>
    </lineage>
</organism>
<name>A0A7C4QN17_9PLAN</name>
<protein>
    <submittedName>
        <fullName evidence="1">Uncharacterized protein</fullName>
    </submittedName>
</protein>
<accession>A0A7C4QN17</accession>
<dbReference type="AlphaFoldDB" id="A0A7C4QN17"/>
<dbReference type="SUPFAM" id="SSF109709">
    <property type="entry name" value="KorB DNA-binding domain-like"/>
    <property type="match status" value="1"/>
</dbReference>